<sequence length="169" mass="20097">SEKPVSNMFDLSPEPVPTFTREVEHWANTYIQKFYNYPPRPSLNPHEAIFMLRAFSSSSDKTERDILECILHKLLESYRFFPEYRDRNLCIAAQIFGGMVEHHIITHKKLDIVLQQILQSLNQHINSNMFWFGVTVLNGFKTKIKEYPEFCRQMIRIPHFFRLPAHLIE</sequence>
<organism evidence="2 3">
    <name type="scientific">Candidula unifasciata</name>
    <dbReference type="NCBI Taxonomy" id="100452"/>
    <lineage>
        <taxon>Eukaryota</taxon>
        <taxon>Metazoa</taxon>
        <taxon>Spiralia</taxon>
        <taxon>Lophotrochozoa</taxon>
        <taxon>Mollusca</taxon>
        <taxon>Gastropoda</taxon>
        <taxon>Heterobranchia</taxon>
        <taxon>Euthyneura</taxon>
        <taxon>Panpulmonata</taxon>
        <taxon>Eupulmonata</taxon>
        <taxon>Stylommatophora</taxon>
        <taxon>Helicina</taxon>
        <taxon>Helicoidea</taxon>
        <taxon>Geomitridae</taxon>
        <taxon>Candidula</taxon>
    </lineage>
</organism>
<dbReference type="GO" id="GO:0030015">
    <property type="term" value="C:CCR4-NOT core complex"/>
    <property type="evidence" value="ECO:0007669"/>
    <property type="project" value="InterPro"/>
</dbReference>
<reference evidence="2" key="1">
    <citation type="submission" date="2021-04" db="EMBL/GenBank/DDBJ databases">
        <authorList>
            <consortium name="Molecular Ecology Group"/>
        </authorList>
    </citation>
    <scope>NUCLEOTIDE SEQUENCE</scope>
</reference>
<name>A0A8S3YRH7_9EUPU</name>
<dbReference type="EMBL" id="CAJHNH020000494">
    <property type="protein sequence ID" value="CAG5118082.1"/>
    <property type="molecule type" value="Genomic_DNA"/>
</dbReference>
<feature type="domain" description="CCR4-NOT transcription complex subunit 1 TTP binding" evidence="1">
    <location>
        <begin position="10"/>
        <end position="169"/>
    </location>
</feature>
<evidence type="ECO:0000313" key="2">
    <source>
        <dbReference type="EMBL" id="CAG5118082.1"/>
    </source>
</evidence>
<dbReference type="Pfam" id="PF16417">
    <property type="entry name" value="CNOT1_TTP_bind"/>
    <property type="match status" value="1"/>
</dbReference>
<dbReference type="Proteomes" id="UP000678393">
    <property type="component" value="Unassembled WGS sequence"/>
</dbReference>
<dbReference type="PANTHER" id="PTHR13162">
    <property type="entry name" value="CCR4-NOT TRANSCRIPTION COMPLEX"/>
    <property type="match status" value="1"/>
</dbReference>
<evidence type="ECO:0000313" key="3">
    <source>
        <dbReference type="Proteomes" id="UP000678393"/>
    </source>
</evidence>
<proteinExistence type="predicted"/>
<comment type="caution">
    <text evidence="2">The sequence shown here is derived from an EMBL/GenBank/DDBJ whole genome shotgun (WGS) entry which is preliminary data.</text>
</comment>
<feature type="non-terminal residue" evidence="2">
    <location>
        <position position="169"/>
    </location>
</feature>
<dbReference type="AlphaFoldDB" id="A0A8S3YRH7"/>
<dbReference type="GO" id="GO:0060090">
    <property type="term" value="F:molecular adaptor activity"/>
    <property type="evidence" value="ECO:0007669"/>
    <property type="project" value="TreeGrafter"/>
</dbReference>
<keyword evidence="3" id="KW-1185">Reference proteome</keyword>
<accession>A0A8S3YRH7</accession>
<feature type="non-terminal residue" evidence="2">
    <location>
        <position position="1"/>
    </location>
</feature>
<dbReference type="InterPro" id="IPR040398">
    <property type="entry name" value="Not1"/>
</dbReference>
<dbReference type="GO" id="GO:0017148">
    <property type="term" value="P:negative regulation of translation"/>
    <property type="evidence" value="ECO:0007669"/>
    <property type="project" value="InterPro"/>
</dbReference>
<dbReference type="PANTHER" id="PTHR13162:SF8">
    <property type="entry name" value="CCR4-NOT TRANSCRIPTION COMPLEX SUBUNIT 1"/>
    <property type="match status" value="1"/>
</dbReference>
<gene>
    <name evidence="2" type="ORF">CUNI_LOCUS3640</name>
</gene>
<dbReference type="InterPro" id="IPR038535">
    <property type="entry name" value="CNOT1_TTP_bind_sf"/>
</dbReference>
<dbReference type="InterPro" id="IPR032193">
    <property type="entry name" value="CNOT1_TTP_bind"/>
</dbReference>
<dbReference type="OrthoDB" id="1933107at2759"/>
<evidence type="ECO:0000259" key="1">
    <source>
        <dbReference type="Pfam" id="PF16417"/>
    </source>
</evidence>
<protein>
    <recommendedName>
        <fullName evidence="1">CCR4-NOT transcription complex subunit 1 TTP binding domain-containing protein</fullName>
    </recommendedName>
</protein>
<dbReference type="GO" id="GO:0000288">
    <property type="term" value="P:nuclear-transcribed mRNA catabolic process, deadenylation-dependent decay"/>
    <property type="evidence" value="ECO:0007669"/>
    <property type="project" value="TreeGrafter"/>
</dbReference>
<dbReference type="GO" id="GO:0000932">
    <property type="term" value="C:P-body"/>
    <property type="evidence" value="ECO:0007669"/>
    <property type="project" value="TreeGrafter"/>
</dbReference>
<dbReference type="Gene3D" id="1.25.40.840">
    <property type="entry name" value="CCR4-NOT transcription complex subunit 1 TTP binding domain"/>
    <property type="match status" value="1"/>
</dbReference>